<gene>
    <name evidence="2" type="ORF">MUK42_20918</name>
</gene>
<dbReference type="EMBL" id="CP097507">
    <property type="protein sequence ID" value="URE05558.1"/>
    <property type="molecule type" value="Genomic_DNA"/>
</dbReference>
<feature type="region of interest" description="Disordered" evidence="1">
    <location>
        <begin position="1"/>
        <end position="42"/>
    </location>
</feature>
<protein>
    <submittedName>
        <fullName evidence="2">Uncharacterized protein</fullName>
    </submittedName>
</protein>
<dbReference type="Proteomes" id="UP001055439">
    <property type="component" value="Chromosome 5"/>
</dbReference>
<sequence>MSPPPPQPLRLPSNRNVPSSWSRWPPANGRRAQGESNPGSYTSTSAVKILATPGGTALAISVFRPGAEKGYRLLFHTVLLKVKSLALGEKNGSLVWSH</sequence>
<organism evidence="2 3">
    <name type="scientific">Musa troglodytarum</name>
    <name type="common">fe'i banana</name>
    <dbReference type="NCBI Taxonomy" id="320322"/>
    <lineage>
        <taxon>Eukaryota</taxon>
        <taxon>Viridiplantae</taxon>
        <taxon>Streptophyta</taxon>
        <taxon>Embryophyta</taxon>
        <taxon>Tracheophyta</taxon>
        <taxon>Spermatophyta</taxon>
        <taxon>Magnoliopsida</taxon>
        <taxon>Liliopsida</taxon>
        <taxon>Zingiberales</taxon>
        <taxon>Musaceae</taxon>
        <taxon>Musa</taxon>
    </lineage>
</organism>
<keyword evidence="3" id="KW-1185">Reference proteome</keyword>
<proteinExistence type="predicted"/>
<accession>A0A9E7K3Z5</accession>
<evidence type="ECO:0000313" key="3">
    <source>
        <dbReference type="Proteomes" id="UP001055439"/>
    </source>
</evidence>
<dbReference type="AlphaFoldDB" id="A0A9E7K3Z5"/>
<evidence type="ECO:0000313" key="2">
    <source>
        <dbReference type="EMBL" id="URE05558.1"/>
    </source>
</evidence>
<name>A0A9E7K3Z5_9LILI</name>
<evidence type="ECO:0000256" key="1">
    <source>
        <dbReference type="SAM" id="MobiDB-lite"/>
    </source>
</evidence>
<reference evidence="2" key="1">
    <citation type="submission" date="2022-05" db="EMBL/GenBank/DDBJ databases">
        <title>The Musa troglodytarum L. genome provides insights into the mechanism of non-climacteric behaviour and enrichment of carotenoids.</title>
        <authorList>
            <person name="Wang J."/>
        </authorList>
    </citation>
    <scope>NUCLEOTIDE SEQUENCE</scope>
    <source>
        <tissue evidence="2">Leaf</tissue>
    </source>
</reference>